<dbReference type="SUPFAM" id="SSF50370">
    <property type="entry name" value="Ricin B-like lectins"/>
    <property type="match status" value="1"/>
</dbReference>
<protein>
    <recommendedName>
        <fullName evidence="3">Ricin B lectin domain-containing protein</fullName>
    </recommendedName>
</protein>
<evidence type="ECO:0008006" key="3">
    <source>
        <dbReference type="Google" id="ProtNLM"/>
    </source>
</evidence>
<dbReference type="HOGENOM" id="CLU_126681_1_0_1"/>
<dbReference type="OrthoDB" id="9986966at2759"/>
<reference evidence="1 2" key="1">
    <citation type="submission" date="2014-06" db="EMBL/GenBank/DDBJ databases">
        <title>Evolutionary Origins and Diversification of the Mycorrhizal Mutualists.</title>
        <authorList>
            <consortium name="DOE Joint Genome Institute"/>
            <consortium name="Mycorrhizal Genomics Consortium"/>
            <person name="Kohler A."/>
            <person name="Kuo A."/>
            <person name="Nagy L.G."/>
            <person name="Floudas D."/>
            <person name="Copeland A."/>
            <person name="Barry K.W."/>
            <person name="Cichocki N."/>
            <person name="Veneault-Fourrey C."/>
            <person name="LaButti K."/>
            <person name="Lindquist E.A."/>
            <person name="Lipzen A."/>
            <person name="Lundell T."/>
            <person name="Morin E."/>
            <person name="Murat C."/>
            <person name="Riley R."/>
            <person name="Ohm R."/>
            <person name="Sun H."/>
            <person name="Tunlid A."/>
            <person name="Henrissat B."/>
            <person name="Grigoriev I.V."/>
            <person name="Hibbett D.S."/>
            <person name="Martin F."/>
        </authorList>
    </citation>
    <scope>NUCLEOTIDE SEQUENCE [LARGE SCALE GENOMIC DNA]</scope>
    <source>
        <strain evidence="1 2">SS14</strain>
    </source>
</reference>
<dbReference type="AlphaFoldDB" id="A0A0C9W1D5"/>
<gene>
    <name evidence="1" type="ORF">M422DRAFT_166902</name>
</gene>
<dbReference type="EMBL" id="KN837112">
    <property type="protein sequence ID" value="KIJ45335.1"/>
    <property type="molecule type" value="Genomic_DNA"/>
</dbReference>
<name>A0A0C9W1D5_SPHS4</name>
<proteinExistence type="predicted"/>
<evidence type="ECO:0000313" key="2">
    <source>
        <dbReference type="Proteomes" id="UP000054279"/>
    </source>
</evidence>
<sequence length="145" mass="16163">MSNFYFRLTNTFTGPNLALDVANRDTGELKMANTGNFTGQYWALILISDKPGKYRLQTLYTGQERSLDVVNNANKDTVRLAATANVTGQFWSLKKVNGSDVLFKLYNDFTGPDKFLDVQGSSPFTPRLASGDTTGMKWTLTLFRA</sequence>
<dbReference type="InterPro" id="IPR035992">
    <property type="entry name" value="Ricin_B-like_lectins"/>
</dbReference>
<organism evidence="1 2">
    <name type="scientific">Sphaerobolus stellatus (strain SS14)</name>
    <dbReference type="NCBI Taxonomy" id="990650"/>
    <lineage>
        <taxon>Eukaryota</taxon>
        <taxon>Fungi</taxon>
        <taxon>Dikarya</taxon>
        <taxon>Basidiomycota</taxon>
        <taxon>Agaricomycotina</taxon>
        <taxon>Agaricomycetes</taxon>
        <taxon>Phallomycetidae</taxon>
        <taxon>Geastrales</taxon>
        <taxon>Sphaerobolaceae</taxon>
        <taxon>Sphaerobolus</taxon>
    </lineage>
</organism>
<accession>A0A0C9W1D5</accession>
<dbReference type="Gene3D" id="2.80.10.50">
    <property type="match status" value="1"/>
</dbReference>
<keyword evidence="2" id="KW-1185">Reference proteome</keyword>
<evidence type="ECO:0000313" key="1">
    <source>
        <dbReference type="EMBL" id="KIJ45335.1"/>
    </source>
</evidence>
<dbReference type="Proteomes" id="UP000054279">
    <property type="component" value="Unassembled WGS sequence"/>
</dbReference>